<evidence type="ECO:0000256" key="1">
    <source>
        <dbReference type="ARBA" id="ARBA00022603"/>
    </source>
</evidence>
<dbReference type="EMBL" id="SLXP01000001">
    <property type="protein sequence ID" value="TCP44213.1"/>
    <property type="molecule type" value="Genomic_DNA"/>
</dbReference>
<name>A0A4R2Q5R9_9RHOB</name>
<dbReference type="InterPro" id="IPR000241">
    <property type="entry name" value="RlmKL-like_Mtase"/>
</dbReference>
<dbReference type="CDD" id="cd11715">
    <property type="entry name" value="THUMP_AdoMetMT"/>
    <property type="match status" value="1"/>
</dbReference>
<organism evidence="6 7">
    <name type="scientific">Rhodovulum marinum</name>
    <dbReference type="NCBI Taxonomy" id="320662"/>
    <lineage>
        <taxon>Bacteria</taxon>
        <taxon>Pseudomonadati</taxon>
        <taxon>Pseudomonadota</taxon>
        <taxon>Alphaproteobacteria</taxon>
        <taxon>Rhodobacterales</taxon>
        <taxon>Paracoccaceae</taxon>
        <taxon>Rhodovulum</taxon>
    </lineage>
</organism>
<dbReference type="InterPro" id="IPR053943">
    <property type="entry name" value="RlmKL-like_Mtase_CS"/>
</dbReference>
<dbReference type="InterPro" id="IPR054170">
    <property type="entry name" value="RlmL_1st"/>
</dbReference>
<dbReference type="Pfam" id="PF02926">
    <property type="entry name" value="THUMP"/>
    <property type="match status" value="1"/>
</dbReference>
<dbReference type="Gene3D" id="3.40.50.150">
    <property type="entry name" value="Vaccinia Virus protein VP39"/>
    <property type="match status" value="1"/>
</dbReference>
<keyword evidence="1 6" id="KW-0489">Methyltransferase</keyword>
<feature type="domain" description="RlmL ferredoxin-like" evidence="5">
    <location>
        <begin position="8"/>
        <end position="63"/>
    </location>
</feature>
<feature type="domain" description="THUMP" evidence="4">
    <location>
        <begin position="75"/>
        <end position="154"/>
    </location>
</feature>
<dbReference type="SUPFAM" id="SSF53335">
    <property type="entry name" value="S-adenosyl-L-methionine-dependent methyltransferases"/>
    <property type="match status" value="1"/>
</dbReference>
<dbReference type="GO" id="GO:0003723">
    <property type="term" value="F:RNA binding"/>
    <property type="evidence" value="ECO:0007669"/>
    <property type="project" value="InterPro"/>
</dbReference>
<evidence type="ECO:0000259" key="4">
    <source>
        <dbReference type="Pfam" id="PF02926"/>
    </source>
</evidence>
<dbReference type="PROSITE" id="PS01261">
    <property type="entry name" value="UPF0020"/>
    <property type="match status" value="1"/>
</dbReference>
<protein>
    <submittedName>
        <fullName evidence="6">Putative N6-adenine-specific DNA methylase</fullName>
    </submittedName>
</protein>
<evidence type="ECO:0000259" key="5">
    <source>
        <dbReference type="Pfam" id="PF22020"/>
    </source>
</evidence>
<feature type="domain" description="Ribosomal RNA large subunit methyltransferase K/L-like methyltransferase" evidence="3">
    <location>
        <begin position="163"/>
        <end position="346"/>
    </location>
</feature>
<reference evidence="6 7" key="1">
    <citation type="submission" date="2019-03" db="EMBL/GenBank/DDBJ databases">
        <title>Genomic Encyclopedia of Type Strains, Phase IV (KMG-IV): sequencing the most valuable type-strain genomes for metagenomic binning, comparative biology and taxonomic classification.</title>
        <authorList>
            <person name="Goeker M."/>
        </authorList>
    </citation>
    <scope>NUCLEOTIDE SEQUENCE [LARGE SCALE GENOMIC DNA]</scope>
    <source>
        <strain evidence="6 7">DSM 18063</strain>
    </source>
</reference>
<dbReference type="GO" id="GO:0008990">
    <property type="term" value="F:rRNA (guanine-N2-)-methyltransferase activity"/>
    <property type="evidence" value="ECO:0007669"/>
    <property type="project" value="TreeGrafter"/>
</dbReference>
<evidence type="ECO:0000313" key="6">
    <source>
        <dbReference type="EMBL" id="TCP44213.1"/>
    </source>
</evidence>
<dbReference type="Gene3D" id="3.30.2130.30">
    <property type="match status" value="1"/>
</dbReference>
<evidence type="ECO:0000313" key="7">
    <source>
        <dbReference type="Proteomes" id="UP000294835"/>
    </source>
</evidence>
<evidence type="ECO:0000259" key="3">
    <source>
        <dbReference type="Pfam" id="PF01170"/>
    </source>
</evidence>
<gene>
    <name evidence="6" type="ORF">EV662_101304</name>
</gene>
<dbReference type="InterPro" id="IPR004114">
    <property type="entry name" value="THUMP_dom"/>
</dbReference>
<accession>A0A4R2Q5R9</accession>
<dbReference type="Pfam" id="PF01170">
    <property type="entry name" value="UPF0020"/>
    <property type="match status" value="1"/>
</dbReference>
<dbReference type="Proteomes" id="UP000294835">
    <property type="component" value="Unassembled WGS sequence"/>
</dbReference>
<dbReference type="Pfam" id="PF22020">
    <property type="entry name" value="RlmL_1st"/>
    <property type="match status" value="1"/>
</dbReference>
<dbReference type="PANTHER" id="PTHR47313:SF1">
    <property type="entry name" value="RIBOSOMAL RNA LARGE SUBUNIT METHYLTRANSFERASE K_L"/>
    <property type="match status" value="1"/>
</dbReference>
<dbReference type="RefSeq" id="WP_132460355.1">
    <property type="nucleotide sequence ID" value="NZ_SLXP01000001.1"/>
</dbReference>
<dbReference type="PANTHER" id="PTHR47313">
    <property type="entry name" value="RIBOSOMAL RNA LARGE SUBUNIT METHYLTRANSFERASE K/L"/>
    <property type="match status" value="1"/>
</dbReference>
<dbReference type="InterPro" id="IPR002052">
    <property type="entry name" value="DNA_methylase_N6_adenine_CS"/>
</dbReference>
<dbReference type="GO" id="GO:0070043">
    <property type="term" value="F:rRNA (guanine-N7-)-methyltransferase activity"/>
    <property type="evidence" value="ECO:0007669"/>
    <property type="project" value="TreeGrafter"/>
</dbReference>
<sequence>MDSATDLEIFLAAPPGLEDTLAEEARALGFREASACPGGVTVRGDWPEVWRANLWLRGAGRVLVRIGGFRALHLAQLDKRARRFPWGAVLRPDRAVRVEASCRASRIYHAGAAAQRVGRAIAEELGAPVVTEADTDAIRVLVRIEDDLCTISLDSSGEPLHRRGHKQAVGKAPMRDTLAALFLRQCGYTGAEPVVDPMCGSGTFVIEAAGIAAGLAPGRARRFAFEAFAGFDPAAWAALRDRPAGPLPALRFHGFDRDQGAIAASRANADRAGVAEITGFACQPIAALQRPEGPPGLVIVNPPYGGRIGNRNALYPLYGTLGEVLKARFSGWRVGLITTEAGLARATGLPFAPPGPPVPHGGLKVRLFRTGPLA</sequence>
<comment type="caution">
    <text evidence="6">The sequence shown here is derived from an EMBL/GenBank/DDBJ whole genome shotgun (WGS) entry which is preliminary data.</text>
</comment>
<keyword evidence="7" id="KW-1185">Reference proteome</keyword>
<keyword evidence="2" id="KW-0808">Transferase</keyword>
<dbReference type="InterPro" id="IPR029063">
    <property type="entry name" value="SAM-dependent_MTases_sf"/>
</dbReference>
<proteinExistence type="predicted"/>
<dbReference type="AlphaFoldDB" id="A0A4R2Q5R9"/>
<dbReference type="PROSITE" id="PS00092">
    <property type="entry name" value="N6_MTASE"/>
    <property type="match status" value="1"/>
</dbReference>
<evidence type="ECO:0000256" key="2">
    <source>
        <dbReference type="ARBA" id="ARBA00022679"/>
    </source>
</evidence>
<dbReference type="OrthoDB" id="9809404at2"/>